<sequence>MNTGLVGDAMDDLVGGLTESYTLGPSVGVAGSGNRHGSERNLADNELTDGVRAPGDLDDILIKSFDRRSPITARIKA</sequence>
<dbReference type="EMBL" id="CAAALY010245894">
    <property type="protein sequence ID" value="VEL33498.1"/>
    <property type="molecule type" value="Genomic_DNA"/>
</dbReference>
<keyword evidence="3" id="KW-1185">Reference proteome</keyword>
<gene>
    <name evidence="2" type="ORF">PXEA_LOCUS26938</name>
</gene>
<comment type="caution">
    <text evidence="2">The sequence shown here is derived from an EMBL/GenBank/DDBJ whole genome shotgun (WGS) entry which is preliminary data.</text>
</comment>
<feature type="region of interest" description="Disordered" evidence="1">
    <location>
        <begin position="28"/>
        <end position="49"/>
    </location>
</feature>
<proteinExistence type="predicted"/>
<evidence type="ECO:0000313" key="2">
    <source>
        <dbReference type="EMBL" id="VEL33498.1"/>
    </source>
</evidence>
<dbReference type="AlphaFoldDB" id="A0A3S5C3U4"/>
<reference evidence="2" key="1">
    <citation type="submission" date="2018-11" db="EMBL/GenBank/DDBJ databases">
        <authorList>
            <consortium name="Pathogen Informatics"/>
        </authorList>
    </citation>
    <scope>NUCLEOTIDE SEQUENCE</scope>
</reference>
<evidence type="ECO:0000256" key="1">
    <source>
        <dbReference type="SAM" id="MobiDB-lite"/>
    </source>
</evidence>
<evidence type="ECO:0000313" key="3">
    <source>
        <dbReference type="Proteomes" id="UP000784294"/>
    </source>
</evidence>
<accession>A0A3S5C3U4</accession>
<name>A0A3S5C3U4_9PLAT</name>
<organism evidence="2 3">
    <name type="scientific">Protopolystoma xenopodis</name>
    <dbReference type="NCBI Taxonomy" id="117903"/>
    <lineage>
        <taxon>Eukaryota</taxon>
        <taxon>Metazoa</taxon>
        <taxon>Spiralia</taxon>
        <taxon>Lophotrochozoa</taxon>
        <taxon>Platyhelminthes</taxon>
        <taxon>Monogenea</taxon>
        <taxon>Polyopisthocotylea</taxon>
        <taxon>Polystomatidea</taxon>
        <taxon>Polystomatidae</taxon>
        <taxon>Protopolystoma</taxon>
    </lineage>
</organism>
<dbReference type="Proteomes" id="UP000784294">
    <property type="component" value="Unassembled WGS sequence"/>
</dbReference>
<protein>
    <submittedName>
        <fullName evidence="2">Uncharacterized protein</fullName>
    </submittedName>
</protein>
<dbReference type="OrthoDB" id="424753at2759"/>